<evidence type="ECO:0000256" key="1">
    <source>
        <dbReference type="ARBA" id="ARBA00010075"/>
    </source>
</evidence>
<dbReference type="GO" id="GO:0006313">
    <property type="term" value="P:DNA transposition"/>
    <property type="evidence" value="ECO:0007669"/>
    <property type="project" value="InterPro"/>
</dbReference>
<feature type="domain" description="Transposase IS4-like" evidence="6">
    <location>
        <begin position="150"/>
        <end position="375"/>
    </location>
</feature>
<feature type="transmembrane region" description="Helical" evidence="5">
    <location>
        <begin position="355"/>
        <end position="380"/>
    </location>
</feature>
<keyword evidence="2" id="KW-0815">Transposition</keyword>
<dbReference type="Pfam" id="PF01609">
    <property type="entry name" value="DDE_Tnp_1"/>
    <property type="match status" value="1"/>
</dbReference>
<evidence type="ECO:0000256" key="2">
    <source>
        <dbReference type="ARBA" id="ARBA00022578"/>
    </source>
</evidence>
<evidence type="ECO:0000256" key="3">
    <source>
        <dbReference type="ARBA" id="ARBA00023125"/>
    </source>
</evidence>
<keyword evidence="4" id="KW-0233">DNA recombination</keyword>
<dbReference type="InterPro" id="IPR002559">
    <property type="entry name" value="Transposase_11"/>
</dbReference>
<comment type="similarity">
    <text evidence="1">Belongs to the transposase 11 family.</text>
</comment>
<dbReference type="AlphaFoldDB" id="A0A0F9GBI4"/>
<reference evidence="7" key="1">
    <citation type="journal article" date="2015" name="Nature">
        <title>Complex archaea that bridge the gap between prokaryotes and eukaryotes.</title>
        <authorList>
            <person name="Spang A."/>
            <person name="Saw J.H."/>
            <person name="Jorgensen S.L."/>
            <person name="Zaremba-Niedzwiedzka K."/>
            <person name="Martijn J."/>
            <person name="Lind A.E."/>
            <person name="van Eijk R."/>
            <person name="Schleper C."/>
            <person name="Guy L."/>
            <person name="Ettema T.J."/>
        </authorList>
    </citation>
    <scope>NUCLEOTIDE SEQUENCE</scope>
</reference>
<keyword evidence="5" id="KW-1133">Transmembrane helix</keyword>
<dbReference type="PANTHER" id="PTHR33258:SF1">
    <property type="entry name" value="TRANSPOSASE INSL FOR INSERTION SEQUENCE ELEMENT IS186A-RELATED"/>
    <property type="match status" value="1"/>
</dbReference>
<dbReference type="InterPro" id="IPR047952">
    <property type="entry name" value="Transpos_IS4"/>
</dbReference>
<keyword evidence="3" id="KW-0238">DNA-binding</keyword>
<gene>
    <name evidence="7" type="ORF">LCGC14_2204170</name>
</gene>
<organism evidence="7">
    <name type="scientific">marine sediment metagenome</name>
    <dbReference type="NCBI Taxonomy" id="412755"/>
    <lineage>
        <taxon>unclassified sequences</taxon>
        <taxon>metagenomes</taxon>
        <taxon>ecological metagenomes</taxon>
    </lineage>
</organism>
<name>A0A0F9GBI4_9ZZZZ</name>
<dbReference type="GO" id="GO:0004803">
    <property type="term" value="F:transposase activity"/>
    <property type="evidence" value="ECO:0007669"/>
    <property type="project" value="InterPro"/>
</dbReference>
<dbReference type="NCBIfam" id="NF033592">
    <property type="entry name" value="transpos_IS4_1"/>
    <property type="match status" value="1"/>
</dbReference>
<sequence length="423" mass="50452">MTTINNTLRIRRQLHQEPTKWHDVFKRTYFDKLLNKWVHHGQQEGNLHGKYPQALITSGIFSQALRPSSQHEFINDLEDNPIWRSVCGFEKYLPTQSWFSKHWNKEQYLEPVEGIFTGLRNLISLKKIPYKLRQAKPALDAVKSGYFPFLTDSTYFSLSEKRFDFATRGYAGPKKKYEPGAKIHLTIDGIMNSPMAFTVTEGKKHGSDLLDDHKEEISTSCKPWLQNSSDSKLIPLHIFDLGYWNIKRFWKMTKEGKMFICPKKKNSFNKYKTTLVKKSTSENDLQEYFIWKEGSDQPLRWISVINKKKPSKRWELLTNVLDLPTHLIISLYRLRWKIEQFFKWLKQHLGVKRPLVTSWTGFILHIYFNLILILLLQYYLVLLRLPRWLDNLKEILRQLLTTPTQQWFYQRFKIPLSYKMHFI</sequence>
<protein>
    <recommendedName>
        <fullName evidence="6">Transposase IS4-like domain-containing protein</fullName>
    </recommendedName>
</protein>
<dbReference type="PANTHER" id="PTHR33258">
    <property type="entry name" value="TRANSPOSASE INSL FOR INSERTION SEQUENCE ELEMENT IS186A-RELATED"/>
    <property type="match status" value="1"/>
</dbReference>
<dbReference type="EMBL" id="LAZR01029111">
    <property type="protein sequence ID" value="KKL60552.1"/>
    <property type="molecule type" value="Genomic_DNA"/>
</dbReference>
<comment type="caution">
    <text evidence="7">The sequence shown here is derived from an EMBL/GenBank/DDBJ whole genome shotgun (WGS) entry which is preliminary data.</text>
</comment>
<dbReference type="SUPFAM" id="SSF53098">
    <property type="entry name" value="Ribonuclease H-like"/>
    <property type="match status" value="1"/>
</dbReference>
<dbReference type="GO" id="GO:0003677">
    <property type="term" value="F:DNA binding"/>
    <property type="evidence" value="ECO:0007669"/>
    <property type="project" value="UniProtKB-KW"/>
</dbReference>
<keyword evidence="5" id="KW-0472">Membrane</keyword>
<evidence type="ECO:0000256" key="4">
    <source>
        <dbReference type="ARBA" id="ARBA00023172"/>
    </source>
</evidence>
<accession>A0A0F9GBI4</accession>
<keyword evidence="5" id="KW-0812">Transmembrane</keyword>
<evidence type="ECO:0000313" key="7">
    <source>
        <dbReference type="EMBL" id="KKL60552.1"/>
    </source>
</evidence>
<proteinExistence type="inferred from homology"/>
<dbReference type="InterPro" id="IPR012337">
    <property type="entry name" value="RNaseH-like_sf"/>
</dbReference>
<evidence type="ECO:0000259" key="6">
    <source>
        <dbReference type="Pfam" id="PF01609"/>
    </source>
</evidence>
<dbReference type="Gene3D" id="3.90.350.10">
    <property type="entry name" value="Transposase Inhibitor Protein From Tn5, Chain A, domain 1"/>
    <property type="match status" value="1"/>
</dbReference>
<evidence type="ECO:0000256" key="5">
    <source>
        <dbReference type="SAM" id="Phobius"/>
    </source>
</evidence>